<keyword evidence="1 4" id="KW-0808">Transferase</keyword>
<dbReference type="InterPro" id="IPR000182">
    <property type="entry name" value="GNAT_dom"/>
</dbReference>
<dbReference type="EMBL" id="SJOI01000001">
    <property type="protein sequence ID" value="TCL05372.1"/>
    <property type="molecule type" value="Genomic_DNA"/>
</dbReference>
<dbReference type="PANTHER" id="PTHR43877">
    <property type="entry name" value="AMINOALKYLPHOSPHONATE N-ACETYLTRANSFERASE-RELATED-RELATED"/>
    <property type="match status" value="1"/>
</dbReference>
<dbReference type="PROSITE" id="PS51186">
    <property type="entry name" value="GNAT"/>
    <property type="match status" value="1"/>
</dbReference>
<dbReference type="SUPFAM" id="SSF55729">
    <property type="entry name" value="Acyl-CoA N-acyltransferases (Nat)"/>
    <property type="match status" value="1"/>
</dbReference>
<feature type="domain" description="N-acetyltransferase" evidence="3">
    <location>
        <begin position="1"/>
        <end position="164"/>
    </location>
</feature>
<protein>
    <submittedName>
        <fullName evidence="4">Acetyltransferase (GNAT) family protein</fullName>
    </submittedName>
</protein>
<organism evidence="4 5">
    <name type="scientific">Sodalis ligni</name>
    <dbReference type="NCBI Taxonomy" id="2697027"/>
    <lineage>
        <taxon>Bacteria</taxon>
        <taxon>Pseudomonadati</taxon>
        <taxon>Pseudomonadota</taxon>
        <taxon>Gammaproteobacteria</taxon>
        <taxon>Enterobacterales</taxon>
        <taxon>Bruguierivoracaceae</taxon>
        <taxon>Sodalis</taxon>
    </lineage>
</organism>
<evidence type="ECO:0000256" key="2">
    <source>
        <dbReference type="ARBA" id="ARBA00023315"/>
    </source>
</evidence>
<gene>
    <name evidence="4" type="ORF">EZJ58_3552</name>
</gene>
<dbReference type="InterPro" id="IPR016181">
    <property type="entry name" value="Acyl_CoA_acyltransferase"/>
</dbReference>
<dbReference type="Proteomes" id="UP000294555">
    <property type="component" value="Unassembled WGS sequence"/>
</dbReference>
<proteinExistence type="predicted"/>
<evidence type="ECO:0000259" key="3">
    <source>
        <dbReference type="PROSITE" id="PS51186"/>
    </source>
</evidence>
<evidence type="ECO:0000313" key="5">
    <source>
        <dbReference type="Proteomes" id="UP000294555"/>
    </source>
</evidence>
<dbReference type="Pfam" id="PF00583">
    <property type="entry name" value="Acetyltransf_1"/>
    <property type="match status" value="1"/>
</dbReference>
<comment type="caution">
    <text evidence="4">The sequence shown here is derived from an EMBL/GenBank/DDBJ whole genome shotgun (WGS) entry which is preliminary data.</text>
</comment>
<dbReference type="CDD" id="cd04301">
    <property type="entry name" value="NAT_SF"/>
    <property type="match status" value="1"/>
</dbReference>
<dbReference type="GO" id="GO:0016747">
    <property type="term" value="F:acyltransferase activity, transferring groups other than amino-acyl groups"/>
    <property type="evidence" value="ECO:0007669"/>
    <property type="project" value="InterPro"/>
</dbReference>
<dbReference type="RefSeq" id="WP_132924082.1">
    <property type="nucleotide sequence ID" value="NZ_SJOI01000001.1"/>
</dbReference>
<dbReference type="PANTHER" id="PTHR43877:SF2">
    <property type="entry name" value="AMINOALKYLPHOSPHONATE N-ACETYLTRANSFERASE-RELATED"/>
    <property type="match status" value="1"/>
</dbReference>
<reference evidence="4 5" key="1">
    <citation type="submission" date="2019-02" db="EMBL/GenBank/DDBJ databases">
        <title>Investigation of anaerobic lignin degradation for improved lignocellulosic biofuels.</title>
        <authorList>
            <person name="Deangelis K."/>
        </authorList>
    </citation>
    <scope>NUCLEOTIDE SEQUENCE [LARGE SCALE GENOMIC DNA]</scope>
    <source>
        <strain evidence="4 5">159R</strain>
    </source>
</reference>
<dbReference type="Gene3D" id="3.40.630.30">
    <property type="match status" value="1"/>
</dbReference>
<dbReference type="InterPro" id="IPR050832">
    <property type="entry name" value="Bact_Acetyltransf"/>
</dbReference>
<keyword evidence="5" id="KW-1185">Reference proteome</keyword>
<name>A0A4R1ND71_9GAMM</name>
<keyword evidence="2" id="KW-0012">Acyltransferase</keyword>
<evidence type="ECO:0000256" key="1">
    <source>
        <dbReference type="ARBA" id="ARBA00022679"/>
    </source>
</evidence>
<sequence length="174" mass="18887">MELCIAEVKDLEKVAELVNQAYRGISAPDWTTEVGLIEGPRTNRHSLEEMIENGASIILVARGNASGKLAGCVALTPMDSGEWYLSMLAVSPQVQSSGLGRSIMMGAEKFARDAGAHSLKISVINVREKLIEWYERRGFAKTGHIEPFPYDDPGVGVPLRGDLTLVTLTKSLMA</sequence>
<evidence type="ECO:0000313" key="4">
    <source>
        <dbReference type="EMBL" id="TCL05372.1"/>
    </source>
</evidence>
<accession>A0A4R1ND71</accession>
<dbReference type="OrthoDB" id="119501at2"/>
<dbReference type="AlphaFoldDB" id="A0A4R1ND71"/>